<evidence type="ECO:0000313" key="2">
    <source>
        <dbReference type="EMBL" id="OLP95426.1"/>
    </source>
</evidence>
<gene>
    <name evidence="2" type="ORF">AK812_SmicGene22439</name>
</gene>
<proteinExistence type="predicted"/>
<dbReference type="EMBL" id="LSRX01000502">
    <property type="protein sequence ID" value="OLP95426.1"/>
    <property type="molecule type" value="Genomic_DNA"/>
</dbReference>
<keyword evidence="3" id="KW-1185">Reference proteome</keyword>
<dbReference type="OrthoDB" id="419019at2759"/>
<protein>
    <submittedName>
        <fullName evidence="2">Uncharacterized protein</fullName>
    </submittedName>
</protein>
<sequence length="575" mass="64996">MNQIFALLAKSEKQNSILRLTETAAAGHIGLVSVLQKIMTIMMSSVLDFAGTISCDSIFAENGRERVLATATARAAPATTTGRAGGAGVIRLQAMQAYTKKVAEQRRDWLRAGSMATATWACALPSSPGQKAHCRRQSRAQKGLLEIDEVYPQSRRAELHDRNEATCEGSGQISAVLMRPEATRAPARTCQHCPSDKGHRIGAVLKGLHRLLQRLNHQVRRTVLETRFTEAQRYDFERWMLSRSVVSCRSPLPRTQLCKQEVQKERRKHRKPSKGSKKASLAALCRLKNGLPHQPGLVVHSRQGREERYYSVVLTVGRIRLLTREHRDLQVVKAFHAALVAFKKRMEGVAQASFEERFRQELSFSLDEHRLNPGAMGLRFCVCLAPLWARPLVTPPFRAEGEALEAGLLAWRRLGEARGWVPRRGSVLQVLSPEDIAASWSRVRRVYLEVLEADGQSLRRESAKRLKAETAIFRLSELEAAQAGLQEKRLERWNQQQMAKEEASQRRHADLSKRLPRTSDEDSEAGRRGRNGRILEDVDKLLYKWIRWSRSPMRNSRILALESRGRNGRPINVSM</sequence>
<dbReference type="AlphaFoldDB" id="A0A1Q9DJT7"/>
<accession>A0A1Q9DJT7</accession>
<feature type="region of interest" description="Disordered" evidence="1">
    <location>
        <begin position="495"/>
        <end position="528"/>
    </location>
</feature>
<organism evidence="2 3">
    <name type="scientific">Symbiodinium microadriaticum</name>
    <name type="common">Dinoflagellate</name>
    <name type="synonym">Zooxanthella microadriatica</name>
    <dbReference type="NCBI Taxonomy" id="2951"/>
    <lineage>
        <taxon>Eukaryota</taxon>
        <taxon>Sar</taxon>
        <taxon>Alveolata</taxon>
        <taxon>Dinophyceae</taxon>
        <taxon>Suessiales</taxon>
        <taxon>Symbiodiniaceae</taxon>
        <taxon>Symbiodinium</taxon>
    </lineage>
</organism>
<feature type="region of interest" description="Disordered" evidence="1">
    <location>
        <begin position="260"/>
        <end position="279"/>
    </location>
</feature>
<feature type="compositionally biased region" description="Basic residues" evidence="1">
    <location>
        <begin position="265"/>
        <end position="277"/>
    </location>
</feature>
<name>A0A1Q9DJT7_SYMMI</name>
<evidence type="ECO:0000256" key="1">
    <source>
        <dbReference type="SAM" id="MobiDB-lite"/>
    </source>
</evidence>
<comment type="caution">
    <text evidence="2">The sequence shown here is derived from an EMBL/GenBank/DDBJ whole genome shotgun (WGS) entry which is preliminary data.</text>
</comment>
<dbReference type="Proteomes" id="UP000186817">
    <property type="component" value="Unassembled WGS sequence"/>
</dbReference>
<evidence type="ECO:0000313" key="3">
    <source>
        <dbReference type="Proteomes" id="UP000186817"/>
    </source>
</evidence>
<reference evidence="2 3" key="1">
    <citation type="submission" date="2016-02" db="EMBL/GenBank/DDBJ databases">
        <title>Genome analysis of coral dinoflagellate symbionts highlights evolutionary adaptations to a symbiotic lifestyle.</title>
        <authorList>
            <person name="Aranda M."/>
            <person name="Li Y."/>
            <person name="Liew Y.J."/>
            <person name="Baumgarten S."/>
            <person name="Simakov O."/>
            <person name="Wilson M."/>
            <person name="Piel J."/>
            <person name="Ashoor H."/>
            <person name="Bougouffa S."/>
            <person name="Bajic V.B."/>
            <person name="Ryu T."/>
            <person name="Ravasi T."/>
            <person name="Bayer T."/>
            <person name="Micklem G."/>
            <person name="Kim H."/>
            <person name="Bhak J."/>
            <person name="Lajeunesse T.C."/>
            <person name="Voolstra C.R."/>
        </authorList>
    </citation>
    <scope>NUCLEOTIDE SEQUENCE [LARGE SCALE GENOMIC DNA]</scope>
    <source>
        <strain evidence="2 3">CCMP2467</strain>
    </source>
</reference>
<feature type="compositionally biased region" description="Basic and acidic residues" evidence="1">
    <location>
        <begin position="499"/>
        <end position="528"/>
    </location>
</feature>